<evidence type="ECO:0000259" key="3">
    <source>
        <dbReference type="Pfam" id="PF05360"/>
    </source>
</evidence>
<protein>
    <recommendedName>
        <fullName evidence="3">YiaAB two helix domain-containing protein</fullName>
    </recommendedName>
</protein>
<dbReference type="PANTHER" id="PTHR37290">
    <property type="entry name" value="INNER MEMBRANE PROTEIN YIAA-RELATED"/>
    <property type="match status" value="1"/>
</dbReference>
<keyword evidence="5" id="KW-1185">Reference proteome</keyword>
<dbReference type="InterPro" id="IPR008024">
    <property type="entry name" value="YiaAB"/>
</dbReference>
<dbReference type="EMBL" id="BAABDO010000097">
    <property type="protein sequence ID" value="GAA4151880.1"/>
    <property type="molecule type" value="Genomic_DNA"/>
</dbReference>
<name>A0ABP7ZAN7_9ACTN</name>
<keyword evidence="2" id="KW-1133">Transmembrane helix</keyword>
<keyword evidence="2" id="KW-0472">Membrane</keyword>
<dbReference type="Proteomes" id="UP001500266">
    <property type="component" value="Unassembled WGS sequence"/>
</dbReference>
<accession>A0ABP7ZAN7</accession>
<reference evidence="5" key="1">
    <citation type="journal article" date="2019" name="Int. J. Syst. Evol. Microbiol.">
        <title>The Global Catalogue of Microorganisms (GCM) 10K type strain sequencing project: providing services to taxonomists for standard genome sequencing and annotation.</title>
        <authorList>
            <consortium name="The Broad Institute Genomics Platform"/>
            <consortium name="The Broad Institute Genome Sequencing Center for Infectious Disease"/>
            <person name="Wu L."/>
            <person name="Ma J."/>
        </authorList>
    </citation>
    <scope>NUCLEOTIDE SEQUENCE [LARGE SCALE GENOMIC DNA]</scope>
    <source>
        <strain evidence="5">JCM 17316</strain>
    </source>
</reference>
<dbReference type="PANTHER" id="PTHR37290:SF1">
    <property type="entry name" value="INNER MEMBRANE PROTEIN YIAA"/>
    <property type="match status" value="1"/>
</dbReference>
<organism evidence="4 5">
    <name type="scientific">Actinomadura keratinilytica</name>
    <dbReference type="NCBI Taxonomy" id="547461"/>
    <lineage>
        <taxon>Bacteria</taxon>
        <taxon>Bacillati</taxon>
        <taxon>Actinomycetota</taxon>
        <taxon>Actinomycetes</taxon>
        <taxon>Streptosporangiales</taxon>
        <taxon>Thermomonosporaceae</taxon>
        <taxon>Actinomadura</taxon>
    </lineage>
</organism>
<evidence type="ECO:0000313" key="4">
    <source>
        <dbReference type="EMBL" id="GAA4151880.1"/>
    </source>
</evidence>
<feature type="domain" description="YiaAB two helix" evidence="3">
    <location>
        <begin position="51"/>
        <end position="103"/>
    </location>
</feature>
<dbReference type="InterPro" id="IPR038972">
    <property type="entry name" value="YiaA-like"/>
</dbReference>
<evidence type="ECO:0000256" key="1">
    <source>
        <dbReference type="SAM" id="MobiDB-lite"/>
    </source>
</evidence>
<feature type="region of interest" description="Disordered" evidence="1">
    <location>
        <begin position="112"/>
        <end position="135"/>
    </location>
</feature>
<gene>
    <name evidence="4" type="ORF">GCM10022416_49540</name>
</gene>
<evidence type="ECO:0000256" key="2">
    <source>
        <dbReference type="SAM" id="Phobius"/>
    </source>
</evidence>
<evidence type="ECO:0000313" key="5">
    <source>
        <dbReference type="Proteomes" id="UP001500266"/>
    </source>
</evidence>
<keyword evidence="2" id="KW-0812">Transmembrane</keyword>
<feature type="transmembrane region" description="Helical" evidence="2">
    <location>
        <begin position="48"/>
        <end position="72"/>
    </location>
</feature>
<dbReference type="Pfam" id="PF05360">
    <property type="entry name" value="YiaAB"/>
    <property type="match status" value="1"/>
</dbReference>
<feature type="transmembrane region" description="Helical" evidence="2">
    <location>
        <begin position="78"/>
        <end position="98"/>
    </location>
</feature>
<proteinExistence type="predicted"/>
<comment type="caution">
    <text evidence="4">The sequence shown here is derived from an EMBL/GenBank/DDBJ whole genome shotgun (WGS) entry which is preliminary data.</text>
</comment>
<sequence>MRDRGPGARTRADLGTDVSRSVRTCTQARPPAAWHSGRMNALLQLKGTTAFFVQAILSFAVSLTAVALGIVYLPAPVWIRAFLALGMLYVTTSTFTLAKCVRDRQEASAAAARRDASGQVLPPNAPYVDSSAAWS</sequence>